<dbReference type="PANTHER" id="PTHR19143">
    <property type="entry name" value="FIBRINOGEN/TENASCIN/ANGIOPOEITIN"/>
    <property type="match status" value="1"/>
</dbReference>
<dbReference type="InterPro" id="IPR050373">
    <property type="entry name" value="Fibrinogen_C-term_domain"/>
</dbReference>
<dbReference type="SMART" id="SM00186">
    <property type="entry name" value="FBG"/>
    <property type="match status" value="1"/>
</dbReference>
<dbReference type="EMBL" id="JAWQEG010009167">
    <property type="protein sequence ID" value="KAK3849059.1"/>
    <property type="molecule type" value="Genomic_DNA"/>
</dbReference>
<feature type="region of interest" description="Disordered" evidence="2">
    <location>
        <begin position="740"/>
        <end position="785"/>
    </location>
</feature>
<dbReference type="InterPro" id="IPR036056">
    <property type="entry name" value="Fibrinogen-like_C"/>
</dbReference>
<protein>
    <recommendedName>
        <fullName evidence="3">Fibrinogen C-terminal domain-containing protein</fullName>
    </recommendedName>
</protein>
<proteinExistence type="predicted"/>
<feature type="compositionally biased region" description="Pro residues" evidence="2">
    <location>
        <begin position="366"/>
        <end position="375"/>
    </location>
</feature>
<dbReference type="CDD" id="cd00087">
    <property type="entry name" value="FReD"/>
    <property type="match status" value="1"/>
</dbReference>
<dbReference type="InterPro" id="IPR020837">
    <property type="entry name" value="Fibrinogen_CS"/>
</dbReference>
<dbReference type="AlphaFoldDB" id="A0AAE1EEN7"/>
<dbReference type="Pfam" id="PF00147">
    <property type="entry name" value="Fibrinogen_C"/>
    <property type="match status" value="1"/>
</dbReference>
<dbReference type="PROSITE" id="PS51406">
    <property type="entry name" value="FIBRINOGEN_C_2"/>
    <property type="match status" value="1"/>
</dbReference>
<dbReference type="PROSITE" id="PS00514">
    <property type="entry name" value="FIBRINOGEN_C_1"/>
    <property type="match status" value="1"/>
</dbReference>
<comment type="caution">
    <text evidence="4">The sequence shown here is derived from an EMBL/GenBank/DDBJ whole genome shotgun (WGS) entry which is preliminary data.</text>
</comment>
<evidence type="ECO:0000259" key="3">
    <source>
        <dbReference type="PROSITE" id="PS51406"/>
    </source>
</evidence>
<feature type="compositionally biased region" description="Basic residues" evidence="2">
    <location>
        <begin position="456"/>
        <end position="469"/>
    </location>
</feature>
<keyword evidence="1" id="KW-1015">Disulfide bond</keyword>
<dbReference type="InterPro" id="IPR002181">
    <property type="entry name" value="Fibrinogen_a/b/g_C_dom"/>
</dbReference>
<feature type="compositionally biased region" description="Basic residues" evidence="2">
    <location>
        <begin position="484"/>
        <end position="496"/>
    </location>
</feature>
<feature type="compositionally biased region" description="Pro residues" evidence="2">
    <location>
        <begin position="382"/>
        <end position="411"/>
    </location>
</feature>
<feature type="region of interest" description="Disordered" evidence="2">
    <location>
        <begin position="103"/>
        <end position="150"/>
    </location>
</feature>
<sequence length="785" mass="87740">MEDVRLTGGEVEENEMDRKGGEREMSGGDIVERRGECREYVRGDLGGADFKEVDSTINWVKKQLNSPEPPIVSEFAGRGVLSSLVKIEAKLDNITQRMVVGRDHTASPPHASSSSSSSSSTNTAYKRNRVSGWRARHHPRPQVESEPGIHFTQGHDVSCQLHPRDSRRLQDVSAKVDVMFDRLTDPDYDYDYLATSATSGQVRQRSVPLAVPAPAPDVDEEGSEEDGPSPEYLFARFWKSVFTPFKKIKRRFRGFENQLSAVHRSCNESGNLESVVAAMGGAIQQSVAPLDRSLRQEREDTRSALTDQAAAIHKVSQAVSNSAYVNEQVLGEVTSQFQALHSALREGFDQTRTTIYQYCTRDDAPYNPPQPPPRTPQYGPRTPAPAPPPPRTPEYLPPTTTPRAPSLPVPAAPTDGYGKQAGVNVPQPSPHHSHSRRYNQHHHHQKEGGQRALKPGGRRRWWVGRRGRPRSGNAVTRHPTPPHNRSRYKWGLRRARSPSLPPPPLTGWGVSHEGSGSSGEWRGCSDLASQGGGESGVYVFDALHSPTRSRGHQYNTRLCDVSEGEGWTVVQRRGMFGPPYLNFTQDWASYKAGFGDLTREFWWGNDNINRITNEGEMMIRFDLWDFDGNYAYAEYLSFSIGDESDNYRLGVFGYQGNASDSFSAHNSYRFSTYDRDNDEAPECCPCAPAYGGGWWFYGCFESNLNGEYHMDPNDNEYYQGLIWELWLGDYSLKATQMKIKPASSTRTSPTGRREEEPANPLPPLPNPDPYPPSIPGDPELPLRQA</sequence>
<feature type="compositionally biased region" description="Basic residues" evidence="2">
    <location>
        <begin position="431"/>
        <end position="445"/>
    </location>
</feature>
<name>A0AAE1EEN7_PETCI</name>
<evidence type="ECO:0000256" key="2">
    <source>
        <dbReference type="SAM" id="MobiDB-lite"/>
    </source>
</evidence>
<dbReference type="Gene3D" id="3.90.215.10">
    <property type="entry name" value="Gamma Fibrinogen, chain A, domain 1"/>
    <property type="match status" value="1"/>
</dbReference>
<feature type="compositionally biased region" description="Low complexity" evidence="2">
    <location>
        <begin position="106"/>
        <end position="121"/>
    </location>
</feature>
<reference evidence="4" key="1">
    <citation type="submission" date="2023-10" db="EMBL/GenBank/DDBJ databases">
        <title>Genome assemblies of two species of porcelain crab, Petrolisthes cinctipes and Petrolisthes manimaculis (Anomura: Porcellanidae).</title>
        <authorList>
            <person name="Angst P."/>
        </authorList>
    </citation>
    <scope>NUCLEOTIDE SEQUENCE</scope>
    <source>
        <strain evidence="4">PB745_01</strain>
        <tissue evidence="4">Gill</tissue>
    </source>
</reference>
<feature type="compositionally biased region" description="Pro residues" evidence="2">
    <location>
        <begin position="759"/>
        <end position="775"/>
    </location>
</feature>
<feature type="domain" description="Fibrinogen C-terminal" evidence="3">
    <location>
        <begin position="515"/>
        <end position="743"/>
    </location>
</feature>
<accession>A0AAE1EEN7</accession>
<gene>
    <name evidence="4" type="ORF">Pcinc_044170</name>
</gene>
<feature type="compositionally biased region" description="Basic residues" evidence="2">
    <location>
        <begin position="126"/>
        <end position="140"/>
    </location>
</feature>
<dbReference type="InterPro" id="IPR014716">
    <property type="entry name" value="Fibrinogen_a/b/g_C_1"/>
</dbReference>
<feature type="compositionally biased region" description="Basic and acidic residues" evidence="2">
    <location>
        <begin position="16"/>
        <end position="31"/>
    </location>
</feature>
<evidence type="ECO:0000256" key="1">
    <source>
        <dbReference type="ARBA" id="ARBA00023157"/>
    </source>
</evidence>
<evidence type="ECO:0000313" key="5">
    <source>
        <dbReference type="Proteomes" id="UP001286313"/>
    </source>
</evidence>
<feature type="region of interest" description="Disordered" evidence="2">
    <location>
        <begin position="1"/>
        <end position="31"/>
    </location>
</feature>
<dbReference type="SUPFAM" id="SSF56496">
    <property type="entry name" value="Fibrinogen C-terminal domain-like"/>
    <property type="match status" value="1"/>
</dbReference>
<feature type="compositionally biased region" description="Low complexity" evidence="2">
    <location>
        <begin position="507"/>
        <end position="521"/>
    </location>
</feature>
<feature type="region of interest" description="Disordered" evidence="2">
    <location>
        <begin position="360"/>
        <end position="521"/>
    </location>
</feature>
<evidence type="ECO:0000313" key="4">
    <source>
        <dbReference type="EMBL" id="KAK3849059.1"/>
    </source>
</evidence>
<dbReference type="GO" id="GO:0005615">
    <property type="term" value="C:extracellular space"/>
    <property type="evidence" value="ECO:0007669"/>
    <property type="project" value="TreeGrafter"/>
</dbReference>
<keyword evidence="5" id="KW-1185">Reference proteome</keyword>
<organism evidence="4 5">
    <name type="scientific">Petrolisthes cinctipes</name>
    <name type="common">Flat porcelain crab</name>
    <dbReference type="NCBI Taxonomy" id="88211"/>
    <lineage>
        <taxon>Eukaryota</taxon>
        <taxon>Metazoa</taxon>
        <taxon>Ecdysozoa</taxon>
        <taxon>Arthropoda</taxon>
        <taxon>Crustacea</taxon>
        <taxon>Multicrustacea</taxon>
        <taxon>Malacostraca</taxon>
        <taxon>Eumalacostraca</taxon>
        <taxon>Eucarida</taxon>
        <taxon>Decapoda</taxon>
        <taxon>Pleocyemata</taxon>
        <taxon>Anomura</taxon>
        <taxon>Galatheoidea</taxon>
        <taxon>Porcellanidae</taxon>
        <taxon>Petrolisthes</taxon>
    </lineage>
</organism>
<dbReference type="Proteomes" id="UP001286313">
    <property type="component" value="Unassembled WGS sequence"/>
</dbReference>